<dbReference type="InterPro" id="IPR020557">
    <property type="entry name" value="Fumarate_lyase_CS"/>
</dbReference>
<dbReference type="PRINTS" id="PR00149">
    <property type="entry name" value="FUMRATELYASE"/>
</dbReference>
<accession>A0ABZ2XLG2</accession>
<name>A0ABZ2XLG2_9RHOO</name>
<dbReference type="Pfam" id="PF00206">
    <property type="entry name" value="Lyase_1"/>
    <property type="match status" value="1"/>
</dbReference>
<dbReference type="InterPro" id="IPR008948">
    <property type="entry name" value="L-Aspartase-like"/>
</dbReference>
<comment type="pathway">
    <text evidence="2 13">Purine metabolism; AMP biosynthesis via de novo pathway; AMP from IMP: step 2/2.</text>
</comment>
<comment type="catalytic activity">
    <reaction evidence="11">
        <text>N(6)-(1,2-dicarboxyethyl)-AMP = fumarate + AMP</text>
        <dbReference type="Rhea" id="RHEA:16853"/>
        <dbReference type="ChEBI" id="CHEBI:29806"/>
        <dbReference type="ChEBI" id="CHEBI:57567"/>
        <dbReference type="ChEBI" id="CHEBI:456215"/>
        <dbReference type="EC" id="4.3.2.2"/>
    </reaction>
    <physiologicalReaction direction="left-to-right" evidence="11">
        <dbReference type="Rhea" id="RHEA:16854"/>
    </physiologicalReaction>
</comment>
<evidence type="ECO:0000313" key="16">
    <source>
        <dbReference type="EMBL" id="WZJ22712.1"/>
    </source>
</evidence>
<evidence type="ECO:0000313" key="17">
    <source>
        <dbReference type="Proteomes" id="UP001479520"/>
    </source>
</evidence>
<dbReference type="InterPro" id="IPR024083">
    <property type="entry name" value="Fumarase/histidase_N"/>
</dbReference>
<protein>
    <recommendedName>
        <fullName evidence="5 12">Adenylosuccinate lyase</fullName>
        <shortName evidence="13">ASL</shortName>
        <ecNumber evidence="4 12">4.3.2.2</ecNumber>
    </recommendedName>
    <alternativeName>
        <fullName evidence="10 13">Adenylosuccinase</fullName>
    </alternativeName>
</protein>
<dbReference type="NCBIfam" id="NF006764">
    <property type="entry name" value="PRK09285.1"/>
    <property type="match status" value="1"/>
</dbReference>
<dbReference type="PANTHER" id="PTHR43411:SF1">
    <property type="entry name" value="ADENYLOSUCCINATE LYASE"/>
    <property type="match status" value="1"/>
</dbReference>
<evidence type="ECO:0000256" key="6">
    <source>
        <dbReference type="ARBA" id="ARBA00022755"/>
    </source>
</evidence>
<dbReference type="Gene3D" id="1.20.200.10">
    <property type="entry name" value="Fumarase/aspartase (Central domain)"/>
    <property type="match status" value="1"/>
</dbReference>
<dbReference type="SUPFAM" id="SSF48557">
    <property type="entry name" value="L-aspartase-like"/>
    <property type="match status" value="1"/>
</dbReference>
<comment type="pathway">
    <text evidence="1 13">Purine metabolism; IMP biosynthesis via de novo pathway; 5-amino-1-(5-phospho-D-ribosyl)imidazole-4-carboxamide from 5-amino-1-(5-phospho-D-ribosyl)imidazole-4-carboxylate: step 2/2.</text>
</comment>
<keyword evidence="17" id="KW-1185">Reference proteome</keyword>
<evidence type="ECO:0000256" key="11">
    <source>
        <dbReference type="ARBA" id="ARBA00049115"/>
    </source>
</evidence>
<comment type="similarity">
    <text evidence="3 13">Belongs to the lyase 1 family. Adenylosuccinate lyase subfamily.</text>
</comment>
<gene>
    <name evidence="16" type="primary">purB</name>
    <name evidence="16" type="ORF">AADV58_06125</name>
</gene>
<evidence type="ECO:0000256" key="12">
    <source>
        <dbReference type="NCBIfam" id="TIGR00928"/>
    </source>
</evidence>
<evidence type="ECO:0000256" key="13">
    <source>
        <dbReference type="RuleBase" id="RU361172"/>
    </source>
</evidence>
<dbReference type="InterPro" id="IPR004769">
    <property type="entry name" value="Pur_lyase"/>
</dbReference>
<feature type="domain" description="Fumarate lyase N-terminal" evidence="14">
    <location>
        <begin position="14"/>
        <end position="312"/>
    </location>
</feature>
<dbReference type="CDD" id="cd01598">
    <property type="entry name" value="PurB"/>
    <property type="match status" value="1"/>
</dbReference>
<feature type="domain" description="Adenylosuccinate lyase PurB C-terminal" evidence="15">
    <location>
        <begin position="331"/>
        <end position="445"/>
    </location>
</feature>
<comment type="function">
    <text evidence="9">Catalyzes two reactions in de novo purine nucleotide biosynthesis. Catalyzes the breakdown of 5-aminoimidazole- (N-succinylocarboxamide) ribotide (SAICAR or 2-[5-amino-1-(5-phospho-beta-D-ribosyl)imidazole-4-carboxamido]succinate) to 5-aminoimidazole-4-carboxamide ribotide (AICAR or 5-amino-1-(5-phospho-beta-D-ribosyl)imidazole-4-carboxamide) and fumarate, and of adenylosuccinate (ADS or N(6)-(1,2-dicarboxyethyl)-AMP) to adenosine monophosphate (AMP) and fumarate.</text>
</comment>
<dbReference type="InterPro" id="IPR013539">
    <property type="entry name" value="PurB_C"/>
</dbReference>
<evidence type="ECO:0000256" key="8">
    <source>
        <dbReference type="ARBA" id="ARBA00024477"/>
    </source>
</evidence>
<evidence type="ECO:0000256" key="3">
    <source>
        <dbReference type="ARBA" id="ARBA00008273"/>
    </source>
</evidence>
<evidence type="ECO:0000256" key="5">
    <source>
        <dbReference type="ARBA" id="ARBA00017058"/>
    </source>
</evidence>
<dbReference type="NCBIfam" id="TIGR00928">
    <property type="entry name" value="purB"/>
    <property type="match status" value="1"/>
</dbReference>
<dbReference type="EMBL" id="CP151406">
    <property type="protein sequence ID" value="WZJ22712.1"/>
    <property type="molecule type" value="Genomic_DNA"/>
</dbReference>
<dbReference type="RefSeq" id="WP_341744325.1">
    <property type="nucleotide sequence ID" value="NZ_CP151406.1"/>
</dbReference>
<dbReference type="InterPro" id="IPR047136">
    <property type="entry name" value="PurB_bact"/>
</dbReference>
<evidence type="ECO:0000256" key="10">
    <source>
        <dbReference type="ARBA" id="ARBA00030717"/>
    </source>
</evidence>
<dbReference type="EC" id="4.3.2.2" evidence="4 12"/>
<comment type="catalytic activity">
    <reaction evidence="8">
        <text>(2S)-2-[5-amino-1-(5-phospho-beta-D-ribosyl)imidazole-4-carboxamido]succinate = 5-amino-1-(5-phospho-beta-D-ribosyl)imidazole-4-carboxamide + fumarate</text>
        <dbReference type="Rhea" id="RHEA:23920"/>
        <dbReference type="ChEBI" id="CHEBI:29806"/>
        <dbReference type="ChEBI" id="CHEBI:58443"/>
        <dbReference type="ChEBI" id="CHEBI:58475"/>
        <dbReference type="EC" id="4.3.2.2"/>
    </reaction>
    <physiologicalReaction direction="left-to-right" evidence="8">
        <dbReference type="Rhea" id="RHEA:23921"/>
    </physiologicalReaction>
</comment>
<evidence type="ECO:0000259" key="15">
    <source>
        <dbReference type="Pfam" id="PF08328"/>
    </source>
</evidence>
<sequence>MDFNPLTAISPLDGRYAGKVDALREHFSEFGLIRARLKVEIEWLKALAAEAHFTEIAAFSPATIAELDALVANFGPVQAAEVKAIEATTNHDVKALEYWIKGKTKGNAEVVKVSEFIHFACTSEDINNLSHALMCQGAREQAMLPTLDKVIEKLRELAHAYADIPMMSRTHGQPATPSTMGKEMANVAYRLQRARVRIAGVELLGKINGAVGNYNAHLAAYPGYDWEGFAKRFVESLGLTFNPYTIQIEPHDALAELFDAFARANSILVDLDRDVWGYISLGFFKQKVKAGEIGSSTMPHKVNPIDFENSEGNLGLANAVLKHLAEKLPISRWQRDLTDSTVLRNMGVGLGYTLLGYDSLLKGLGKLEINADLMKADLDANWELLAEPIQTVMRRYAVPNAYEKLKELTRGTRVSRDGMQAFVSTLDIPEAAKAELLKLTPWDYTGKAAELAKRI</sequence>
<evidence type="ECO:0000256" key="1">
    <source>
        <dbReference type="ARBA" id="ARBA00004706"/>
    </source>
</evidence>
<keyword evidence="6 13" id="KW-0658">Purine biosynthesis</keyword>
<evidence type="ECO:0000256" key="4">
    <source>
        <dbReference type="ARBA" id="ARBA00012339"/>
    </source>
</evidence>
<dbReference type="PANTHER" id="PTHR43411">
    <property type="entry name" value="ADENYLOSUCCINATE LYASE"/>
    <property type="match status" value="1"/>
</dbReference>
<evidence type="ECO:0000256" key="7">
    <source>
        <dbReference type="ARBA" id="ARBA00023239"/>
    </source>
</evidence>
<keyword evidence="7 13" id="KW-0456">Lyase</keyword>
<dbReference type="PROSITE" id="PS00163">
    <property type="entry name" value="FUMARATE_LYASES"/>
    <property type="match status" value="1"/>
</dbReference>
<dbReference type="Proteomes" id="UP001479520">
    <property type="component" value="Chromosome"/>
</dbReference>
<organism evidence="16 17">
    <name type="scientific">Azonexus hydrophilus</name>
    <dbReference type="NCBI Taxonomy" id="418702"/>
    <lineage>
        <taxon>Bacteria</taxon>
        <taxon>Pseudomonadati</taxon>
        <taxon>Pseudomonadota</taxon>
        <taxon>Betaproteobacteria</taxon>
        <taxon>Rhodocyclales</taxon>
        <taxon>Azonexaceae</taxon>
        <taxon>Azonexus</taxon>
    </lineage>
</organism>
<reference evidence="16 17" key="1">
    <citation type="submission" date="2024-04" db="EMBL/GenBank/DDBJ databases">
        <title>Dissimilatory iodate-reducing microorganisms contribute to the enrichment of iodine in groundwater.</title>
        <authorList>
            <person name="Jiang Z."/>
        </authorList>
    </citation>
    <scope>NUCLEOTIDE SEQUENCE [LARGE SCALE GENOMIC DNA]</scope>
    <source>
        <strain evidence="16 17">NCP973</strain>
    </source>
</reference>
<dbReference type="GO" id="GO:0016829">
    <property type="term" value="F:lyase activity"/>
    <property type="evidence" value="ECO:0007669"/>
    <property type="project" value="UniProtKB-KW"/>
</dbReference>
<evidence type="ECO:0000256" key="9">
    <source>
        <dbReference type="ARBA" id="ARBA00025012"/>
    </source>
</evidence>
<dbReference type="Gene3D" id="1.10.40.30">
    <property type="entry name" value="Fumarase/aspartase (C-terminal domain)"/>
    <property type="match status" value="1"/>
</dbReference>
<dbReference type="Pfam" id="PF08328">
    <property type="entry name" value="ASL_C"/>
    <property type="match status" value="1"/>
</dbReference>
<evidence type="ECO:0000259" key="14">
    <source>
        <dbReference type="Pfam" id="PF00206"/>
    </source>
</evidence>
<dbReference type="InterPro" id="IPR022761">
    <property type="entry name" value="Fumarate_lyase_N"/>
</dbReference>
<evidence type="ECO:0000256" key="2">
    <source>
        <dbReference type="ARBA" id="ARBA00004734"/>
    </source>
</evidence>
<dbReference type="Gene3D" id="1.10.275.10">
    <property type="entry name" value="Fumarase/aspartase (N-terminal domain)"/>
    <property type="match status" value="1"/>
</dbReference>
<proteinExistence type="inferred from homology"/>
<dbReference type="InterPro" id="IPR000362">
    <property type="entry name" value="Fumarate_lyase_fam"/>
</dbReference>